<feature type="domain" description="RDD" evidence="6">
    <location>
        <begin position="18"/>
        <end position="140"/>
    </location>
</feature>
<accession>A0ABV4U8F5</accession>
<evidence type="ECO:0000256" key="1">
    <source>
        <dbReference type="ARBA" id="ARBA00004141"/>
    </source>
</evidence>
<evidence type="ECO:0000256" key="5">
    <source>
        <dbReference type="SAM" id="Phobius"/>
    </source>
</evidence>
<dbReference type="PANTHER" id="PTHR38480:SF1">
    <property type="entry name" value="SLR0254 PROTEIN"/>
    <property type="match status" value="1"/>
</dbReference>
<keyword evidence="3 5" id="KW-1133">Transmembrane helix</keyword>
<dbReference type="InterPro" id="IPR010432">
    <property type="entry name" value="RDD"/>
</dbReference>
<evidence type="ECO:0000256" key="2">
    <source>
        <dbReference type="ARBA" id="ARBA00022692"/>
    </source>
</evidence>
<comment type="caution">
    <text evidence="7">The sequence shown here is derived from an EMBL/GenBank/DDBJ whole genome shotgun (WGS) entry which is preliminary data.</text>
</comment>
<evidence type="ECO:0000256" key="4">
    <source>
        <dbReference type="ARBA" id="ARBA00023136"/>
    </source>
</evidence>
<dbReference type="EMBL" id="JBGUBD010000013">
    <property type="protein sequence ID" value="MFA9479885.1"/>
    <property type="molecule type" value="Genomic_DNA"/>
</dbReference>
<reference evidence="7 8" key="1">
    <citation type="submission" date="2024-08" db="EMBL/GenBank/DDBJ databases">
        <title>Whole-genome sequencing of halo(alkali)philic microorganisms from hypersaline lakes.</title>
        <authorList>
            <person name="Sorokin D.Y."/>
            <person name="Merkel A.Y."/>
            <person name="Messina E."/>
            <person name="Yakimov M."/>
        </authorList>
    </citation>
    <scope>NUCLEOTIDE SEQUENCE [LARGE SCALE GENOMIC DNA]</scope>
    <source>
        <strain evidence="7 8">AB-hyl4</strain>
    </source>
</reference>
<name>A0ABV4U8F5_9BACT</name>
<evidence type="ECO:0000313" key="7">
    <source>
        <dbReference type="EMBL" id="MFA9479885.1"/>
    </source>
</evidence>
<comment type="subcellular location">
    <subcellularLocation>
        <location evidence="1">Membrane</location>
        <topology evidence="1">Multi-pass membrane protein</topology>
    </subcellularLocation>
</comment>
<protein>
    <submittedName>
        <fullName evidence="7">RDD family protein</fullName>
    </submittedName>
</protein>
<dbReference type="RefSeq" id="WP_425346811.1">
    <property type="nucleotide sequence ID" value="NZ_JBGUBD010000013.1"/>
</dbReference>
<sequence length="267" mass="30027">MRQYQITTPEQVQFRYEVAGLMSRAMAWVVDQLILWAARLGFVFALSSAGQLSLAAVFVSIFVLDFGYYAWFELRQAGQSPGKRLLGLRVIPASGAQLSFADVMIRNLLRSIDTLPMMMVLGGTVAWIDRYHRRLGDLAAETLVVRDVRTELPAGLLAAASRDNSFMQDARLRQRVLGRVSREERDLLFDLMMRRDQLDRGRREALFAEAATYFRHRYNLPEGLDHLSDEQTVLNLALLLQAGATTLNQPNTQKATLPGHKTLDAAG</sequence>
<keyword evidence="8" id="KW-1185">Reference proteome</keyword>
<gene>
    <name evidence="7" type="ORF">ACERK3_16500</name>
</gene>
<evidence type="ECO:0000313" key="8">
    <source>
        <dbReference type="Proteomes" id="UP001575105"/>
    </source>
</evidence>
<feature type="transmembrane region" description="Helical" evidence="5">
    <location>
        <begin position="52"/>
        <end position="74"/>
    </location>
</feature>
<dbReference type="Proteomes" id="UP001575105">
    <property type="component" value="Unassembled WGS sequence"/>
</dbReference>
<keyword evidence="4 5" id="KW-0472">Membrane</keyword>
<evidence type="ECO:0000259" key="6">
    <source>
        <dbReference type="Pfam" id="PF06271"/>
    </source>
</evidence>
<evidence type="ECO:0000256" key="3">
    <source>
        <dbReference type="ARBA" id="ARBA00022989"/>
    </source>
</evidence>
<organism evidence="7 8">
    <name type="scientific">Natronomicrosphaera hydrolytica</name>
    <dbReference type="NCBI Taxonomy" id="3242702"/>
    <lineage>
        <taxon>Bacteria</taxon>
        <taxon>Pseudomonadati</taxon>
        <taxon>Planctomycetota</taxon>
        <taxon>Phycisphaerae</taxon>
        <taxon>Phycisphaerales</taxon>
        <taxon>Phycisphaeraceae</taxon>
        <taxon>Natronomicrosphaera</taxon>
    </lineage>
</organism>
<dbReference type="Pfam" id="PF06271">
    <property type="entry name" value="RDD"/>
    <property type="match status" value="1"/>
</dbReference>
<proteinExistence type="predicted"/>
<keyword evidence="2 5" id="KW-0812">Transmembrane</keyword>
<dbReference type="PANTHER" id="PTHR38480">
    <property type="entry name" value="SLR0254 PROTEIN"/>
    <property type="match status" value="1"/>
</dbReference>